<dbReference type="Proteomes" id="UP000324222">
    <property type="component" value="Unassembled WGS sequence"/>
</dbReference>
<name>A0A5B7DNZ6_PORTR</name>
<accession>A0A5B7DNZ6</accession>
<gene>
    <name evidence="1" type="ORF">E2C01_016280</name>
</gene>
<organism evidence="1 2">
    <name type="scientific">Portunus trituberculatus</name>
    <name type="common">Swimming crab</name>
    <name type="synonym">Neptunus trituberculatus</name>
    <dbReference type="NCBI Taxonomy" id="210409"/>
    <lineage>
        <taxon>Eukaryota</taxon>
        <taxon>Metazoa</taxon>
        <taxon>Ecdysozoa</taxon>
        <taxon>Arthropoda</taxon>
        <taxon>Crustacea</taxon>
        <taxon>Multicrustacea</taxon>
        <taxon>Malacostraca</taxon>
        <taxon>Eumalacostraca</taxon>
        <taxon>Eucarida</taxon>
        <taxon>Decapoda</taxon>
        <taxon>Pleocyemata</taxon>
        <taxon>Brachyura</taxon>
        <taxon>Eubrachyura</taxon>
        <taxon>Portunoidea</taxon>
        <taxon>Portunidae</taxon>
        <taxon>Portuninae</taxon>
        <taxon>Portunus</taxon>
    </lineage>
</organism>
<keyword evidence="2" id="KW-1185">Reference proteome</keyword>
<evidence type="ECO:0000313" key="1">
    <source>
        <dbReference type="EMBL" id="MPC23240.1"/>
    </source>
</evidence>
<dbReference type="EMBL" id="VSRR010001181">
    <property type="protein sequence ID" value="MPC23240.1"/>
    <property type="molecule type" value="Genomic_DNA"/>
</dbReference>
<reference evidence="1 2" key="1">
    <citation type="submission" date="2019-05" db="EMBL/GenBank/DDBJ databases">
        <title>Another draft genome of Portunus trituberculatus and its Hox gene families provides insights of decapod evolution.</title>
        <authorList>
            <person name="Jeong J.-H."/>
            <person name="Song I."/>
            <person name="Kim S."/>
            <person name="Choi T."/>
            <person name="Kim D."/>
            <person name="Ryu S."/>
            <person name="Kim W."/>
        </authorList>
    </citation>
    <scope>NUCLEOTIDE SEQUENCE [LARGE SCALE GENOMIC DNA]</scope>
    <source>
        <tissue evidence="1">Muscle</tissue>
    </source>
</reference>
<proteinExistence type="predicted"/>
<comment type="caution">
    <text evidence="1">The sequence shown here is derived from an EMBL/GenBank/DDBJ whole genome shotgun (WGS) entry which is preliminary data.</text>
</comment>
<dbReference type="AlphaFoldDB" id="A0A5B7DNZ6"/>
<evidence type="ECO:0000313" key="2">
    <source>
        <dbReference type="Proteomes" id="UP000324222"/>
    </source>
</evidence>
<protein>
    <submittedName>
        <fullName evidence="1">Uncharacterized protein</fullName>
    </submittedName>
</protein>
<sequence length="173" mass="19187">MNEKMLRAVTVPQSLVFPFTSSQLPRNASFLSQRHRARLSSTISIREGIPIKNDRLRNCQEGNHYYCKDKQVQCGMAVVEEVPLTKSGDCKERADRRFGRDHLVTTRASSICTEGGGWKWLVGPTRRWIGCGGAVFLQGGGREGREGLGRDVGGEIIVDPLQEVVCVALVGWE</sequence>